<dbReference type="Proteomes" id="UP001163324">
    <property type="component" value="Chromosome 3"/>
</dbReference>
<proteinExistence type="predicted"/>
<reference evidence="1" key="1">
    <citation type="submission" date="2022-10" db="EMBL/GenBank/DDBJ databases">
        <title>Complete Genome of Trichothecium roseum strain YXFP-22015, a Plant Pathogen Isolated from Citrus.</title>
        <authorList>
            <person name="Wang Y."/>
            <person name="Zhu L."/>
        </authorList>
    </citation>
    <scope>NUCLEOTIDE SEQUENCE</scope>
    <source>
        <strain evidence="1">YXFP-22015</strain>
    </source>
</reference>
<sequence length="458" mass="50389">MAPTARQLEEALIKAATSLFEADPDNVTVNMVRNNAAGSLSIEENFFTSAQWKTKSKDMIKGYVTQLHEGIVPEPKEPKDAKSAIKRRQSTQTPEELSPEPKRRKQAAMPKPKPRAKPKKEESDDEGTGEEEKFTPKAKVRGKTKVKKVNSDEEEDDAPKEKTARKLKAADSDDGDEKAAKRQAKVKGRALDSDSDSEGSAAKSIPVRKHEKGVKDEVKGEDSSEEDAKAKKAIGGGGNQTNITKESEPEDEGTPAAVKEDVPPADEEEEYSDVIDEPPKPKRAKKGEKAEKKEKTRKPSTASRKPAGAPASDDPNEAEIKKLQYQLTKCGTRKLWHNELKQYGADAKAKIRHLKKMLADVGMTGRFSEARAREIKEERELLADVEEAQKMNQLWGKAGGGRASRSKAKKELEEGEEGEDDAVNQDNGGDDEDEDTVFAARRRAQADLAFLGDESESD</sequence>
<comment type="caution">
    <text evidence="1">The sequence shown here is derived from an EMBL/GenBank/DDBJ whole genome shotgun (WGS) entry which is preliminary data.</text>
</comment>
<evidence type="ECO:0000313" key="2">
    <source>
        <dbReference type="Proteomes" id="UP001163324"/>
    </source>
</evidence>
<gene>
    <name evidence="1" type="ORF">N3K66_003134</name>
</gene>
<accession>A0ACC0V584</accession>
<organism evidence="1 2">
    <name type="scientific">Trichothecium roseum</name>
    <dbReference type="NCBI Taxonomy" id="47278"/>
    <lineage>
        <taxon>Eukaryota</taxon>
        <taxon>Fungi</taxon>
        <taxon>Dikarya</taxon>
        <taxon>Ascomycota</taxon>
        <taxon>Pezizomycotina</taxon>
        <taxon>Sordariomycetes</taxon>
        <taxon>Hypocreomycetidae</taxon>
        <taxon>Hypocreales</taxon>
        <taxon>Hypocreales incertae sedis</taxon>
        <taxon>Trichothecium</taxon>
    </lineage>
</organism>
<dbReference type="EMBL" id="CM047942">
    <property type="protein sequence ID" value="KAI9901317.1"/>
    <property type="molecule type" value="Genomic_DNA"/>
</dbReference>
<name>A0ACC0V584_9HYPO</name>
<protein>
    <submittedName>
        <fullName evidence="1">Uncharacterized protein</fullName>
    </submittedName>
</protein>
<evidence type="ECO:0000313" key="1">
    <source>
        <dbReference type="EMBL" id="KAI9901317.1"/>
    </source>
</evidence>
<keyword evidence="2" id="KW-1185">Reference proteome</keyword>